<gene>
    <name evidence="1" type="ORF">PPACK8108_LOCUS20881</name>
</gene>
<proteinExistence type="predicted"/>
<dbReference type="AlphaFoldDB" id="A0AAV0BGF3"/>
<dbReference type="Proteomes" id="UP001153365">
    <property type="component" value="Unassembled WGS sequence"/>
</dbReference>
<organism evidence="1 2">
    <name type="scientific">Phakopsora pachyrhizi</name>
    <name type="common">Asian soybean rust disease fungus</name>
    <dbReference type="NCBI Taxonomy" id="170000"/>
    <lineage>
        <taxon>Eukaryota</taxon>
        <taxon>Fungi</taxon>
        <taxon>Dikarya</taxon>
        <taxon>Basidiomycota</taxon>
        <taxon>Pucciniomycotina</taxon>
        <taxon>Pucciniomycetes</taxon>
        <taxon>Pucciniales</taxon>
        <taxon>Phakopsoraceae</taxon>
        <taxon>Phakopsora</taxon>
    </lineage>
</organism>
<evidence type="ECO:0000313" key="2">
    <source>
        <dbReference type="Proteomes" id="UP001153365"/>
    </source>
</evidence>
<keyword evidence="2" id="KW-1185">Reference proteome</keyword>
<sequence length="74" mass="8985">MITYFSRREHRSKLAIKIYTRALDNIKSIRKEAAAKLKVEKEKYSALVIDKNCAEKQIFHLFFCPQWYCWQQQE</sequence>
<protein>
    <submittedName>
        <fullName evidence="1">Uncharacterized protein</fullName>
    </submittedName>
</protein>
<evidence type="ECO:0000313" key="1">
    <source>
        <dbReference type="EMBL" id="CAH7686259.1"/>
    </source>
</evidence>
<name>A0AAV0BGF3_PHAPC</name>
<dbReference type="EMBL" id="CALTRL010005778">
    <property type="protein sequence ID" value="CAH7686259.1"/>
    <property type="molecule type" value="Genomic_DNA"/>
</dbReference>
<comment type="caution">
    <text evidence="1">The sequence shown here is derived from an EMBL/GenBank/DDBJ whole genome shotgun (WGS) entry which is preliminary data.</text>
</comment>
<accession>A0AAV0BGF3</accession>
<reference evidence="1" key="1">
    <citation type="submission" date="2022-06" db="EMBL/GenBank/DDBJ databases">
        <authorList>
            <consortium name="SYNGENTA / RWTH Aachen University"/>
        </authorList>
    </citation>
    <scope>NUCLEOTIDE SEQUENCE</scope>
</reference>